<comment type="function">
    <text evidence="12">DNA repair enzyme that has both DNA N-glycosylase activity and AP-lyase activity. The DNA N-glycosylase activity releases various damaged pyrimidines from DNA by cleaving the N-glycosidic bond, leaving an AP (apurinic/apyrimidinic) site. The AP-lyase activity cleaves the phosphodiester bond 3' to the AP site by a beta-elimination, leaving a 3'-terminal unsaturated sugar and a product with a terminal 5'-phosphate.</text>
</comment>
<dbReference type="GO" id="GO:0006285">
    <property type="term" value="P:base-excision repair, AP site formation"/>
    <property type="evidence" value="ECO:0007669"/>
    <property type="project" value="TreeGrafter"/>
</dbReference>
<feature type="domain" description="HhH-GPD" evidence="13">
    <location>
        <begin position="36"/>
        <end position="183"/>
    </location>
</feature>
<dbReference type="GO" id="GO:0019104">
    <property type="term" value="F:DNA N-glycosylase activity"/>
    <property type="evidence" value="ECO:0007669"/>
    <property type="project" value="UniProtKB-UniRule"/>
</dbReference>
<protein>
    <recommendedName>
        <fullName evidence="12">Endonuclease III</fullName>
        <ecNumber evidence="12">4.2.99.18</ecNumber>
    </recommendedName>
    <alternativeName>
        <fullName evidence="12">DNA-(apurinic or apyrimidinic site) lyase</fullName>
    </alternativeName>
</protein>
<evidence type="ECO:0000256" key="4">
    <source>
        <dbReference type="ARBA" id="ARBA00022763"/>
    </source>
</evidence>
<keyword evidence="15" id="KW-1185">Reference proteome</keyword>
<evidence type="ECO:0000256" key="12">
    <source>
        <dbReference type="HAMAP-Rule" id="MF_00942"/>
    </source>
</evidence>
<keyword evidence="5 12" id="KW-0378">Hydrolase</keyword>
<evidence type="ECO:0000256" key="7">
    <source>
        <dbReference type="ARBA" id="ARBA00023014"/>
    </source>
</evidence>
<dbReference type="EC" id="4.2.99.18" evidence="12"/>
<dbReference type="AlphaFoldDB" id="A0A1T5C3Z7"/>
<organism evidence="14 15">
    <name type="scientific">Acetoanaerobium noterae</name>
    <dbReference type="NCBI Taxonomy" id="745369"/>
    <lineage>
        <taxon>Bacteria</taxon>
        <taxon>Bacillati</taxon>
        <taxon>Bacillota</taxon>
        <taxon>Clostridia</taxon>
        <taxon>Peptostreptococcales</taxon>
        <taxon>Filifactoraceae</taxon>
        <taxon>Acetoanaerobium</taxon>
    </lineage>
</organism>
<evidence type="ECO:0000259" key="13">
    <source>
        <dbReference type="SMART" id="SM00478"/>
    </source>
</evidence>
<keyword evidence="3 12" id="KW-0479">Metal-binding</keyword>
<keyword evidence="8 12" id="KW-0238">DNA-binding</keyword>
<keyword evidence="9 12" id="KW-0234">DNA repair</keyword>
<feature type="binding site" evidence="12">
    <location>
        <position position="192"/>
    </location>
    <ligand>
        <name>[4Fe-4S] cluster</name>
        <dbReference type="ChEBI" id="CHEBI:49883"/>
    </ligand>
</feature>
<dbReference type="InterPro" id="IPR005759">
    <property type="entry name" value="Nth"/>
</dbReference>
<evidence type="ECO:0000256" key="5">
    <source>
        <dbReference type="ARBA" id="ARBA00022801"/>
    </source>
</evidence>
<evidence type="ECO:0000256" key="3">
    <source>
        <dbReference type="ARBA" id="ARBA00022723"/>
    </source>
</evidence>
<comment type="similarity">
    <text evidence="1 12">Belongs to the Nth/MutY family.</text>
</comment>
<dbReference type="FunFam" id="1.10.340.30:FF:000001">
    <property type="entry name" value="Endonuclease III"/>
    <property type="match status" value="1"/>
</dbReference>
<dbReference type="Gene3D" id="1.10.1670.10">
    <property type="entry name" value="Helix-hairpin-Helix base-excision DNA repair enzymes (C-terminal)"/>
    <property type="match status" value="1"/>
</dbReference>
<dbReference type="SUPFAM" id="SSF48150">
    <property type="entry name" value="DNA-glycosylase"/>
    <property type="match status" value="1"/>
</dbReference>
<comment type="cofactor">
    <cofactor evidence="12">
        <name>[4Fe-4S] cluster</name>
        <dbReference type="ChEBI" id="CHEBI:49883"/>
    </cofactor>
    <text evidence="12">Binds 1 [4Fe-4S] cluster.</text>
</comment>
<dbReference type="HAMAP" id="MF_00942">
    <property type="entry name" value="Nth"/>
    <property type="match status" value="1"/>
</dbReference>
<comment type="catalytic activity">
    <reaction evidence="12">
        <text>2'-deoxyribonucleotide-(2'-deoxyribose 5'-phosphate)-2'-deoxyribonucleotide-DNA = a 3'-end 2'-deoxyribonucleotide-(2,3-dehydro-2,3-deoxyribose 5'-phosphate)-DNA + a 5'-end 5'-phospho-2'-deoxyribonucleoside-DNA + H(+)</text>
        <dbReference type="Rhea" id="RHEA:66592"/>
        <dbReference type="Rhea" id="RHEA-COMP:13180"/>
        <dbReference type="Rhea" id="RHEA-COMP:16897"/>
        <dbReference type="Rhea" id="RHEA-COMP:17067"/>
        <dbReference type="ChEBI" id="CHEBI:15378"/>
        <dbReference type="ChEBI" id="CHEBI:136412"/>
        <dbReference type="ChEBI" id="CHEBI:157695"/>
        <dbReference type="ChEBI" id="CHEBI:167181"/>
        <dbReference type="EC" id="4.2.99.18"/>
    </reaction>
</comment>
<dbReference type="PANTHER" id="PTHR10359">
    <property type="entry name" value="A/G-SPECIFIC ADENINE GLYCOSYLASE/ENDONUCLEASE III"/>
    <property type="match status" value="1"/>
</dbReference>
<dbReference type="RefSeq" id="WP_079589804.1">
    <property type="nucleotide sequence ID" value="NZ_FUYN01000004.1"/>
</dbReference>
<proteinExistence type="inferred from homology"/>
<dbReference type="Gene3D" id="1.10.340.30">
    <property type="entry name" value="Hypothetical protein, domain 2"/>
    <property type="match status" value="1"/>
</dbReference>
<evidence type="ECO:0000313" key="14">
    <source>
        <dbReference type="EMBL" id="SKB54312.1"/>
    </source>
</evidence>
<accession>A0A1T5C3Z7</accession>
<feature type="binding site" evidence="12">
    <location>
        <position position="185"/>
    </location>
    <ligand>
        <name>[4Fe-4S] cluster</name>
        <dbReference type="ChEBI" id="CHEBI:49883"/>
    </ligand>
</feature>
<dbReference type="PIRSF" id="PIRSF001435">
    <property type="entry name" value="Nth"/>
    <property type="match status" value="1"/>
</dbReference>
<evidence type="ECO:0000256" key="2">
    <source>
        <dbReference type="ARBA" id="ARBA00022485"/>
    </source>
</evidence>
<feature type="binding site" evidence="12">
    <location>
        <position position="201"/>
    </location>
    <ligand>
        <name>[4Fe-4S] cluster</name>
        <dbReference type="ChEBI" id="CHEBI:49883"/>
    </ligand>
</feature>
<feature type="binding site" evidence="12">
    <location>
        <position position="195"/>
    </location>
    <ligand>
        <name>[4Fe-4S] cluster</name>
        <dbReference type="ChEBI" id="CHEBI:49883"/>
    </ligand>
</feature>
<keyword evidence="6 12" id="KW-0408">Iron</keyword>
<dbReference type="InterPro" id="IPR011257">
    <property type="entry name" value="DNA_glycosylase"/>
</dbReference>
<dbReference type="SMART" id="SM00525">
    <property type="entry name" value="FES"/>
    <property type="match status" value="1"/>
</dbReference>
<dbReference type="Proteomes" id="UP000243406">
    <property type="component" value="Unassembled WGS sequence"/>
</dbReference>
<dbReference type="Pfam" id="PF00730">
    <property type="entry name" value="HhH-GPD"/>
    <property type="match status" value="1"/>
</dbReference>
<dbReference type="PANTHER" id="PTHR10359:SF18">
    <property type="entry name" value="ENDONUCLEASE III"/>
    <property type="match status" value="1"/>
</dbReference>
<keyword evidence="11 12" id="KW-0326">Glycosidase</keyword>
<dbReference type="GO" id="GO:0003677">
    <property type="term" value="F:DNA binding"/>
    <property type="evidence" value="ECO:0007669"/>
    <property type="project" value="UniProtKB-UniRule"/>
</dbReference>
<evidence type="ECO:0000256" key="1">
    <source>
        <dbReference type="ARBA" id="ARBA00008343"/>
    </source>
</evidence>
<name>A0A1T5C3Z7_9FIRM</name>
<dbReference type="SMART" id="SM00478">
    <property type="entry name" value="ENDO3c"/>
    <property type="match status" value="1"/>
</dbReference>
<keyword evidence="4 12" id="KW-0227">DNA damage</keyword>
<evidence type="ECO:0000256" key="8">
    <source>
        <dbReference type="ARBA" id="ARBA00023125"/>
    </source>
</evidence>
<keyword evidence="10 12" id="KW-0456">Lyase</keyword>
<dbReference type="EMBL" id="FUYN01000004">
    <property type="protein sequence ID" value="SKB54312.1"/>
    <property type="molecule type" value="Genomic_DNA"/>
</dbReference>
<dbReference type="InterPro" id="IPR000445">
    <property type="entry name" value="HhH_motif"/>
</dbReference>
<sequence length="209" mass="23993">MSKYNIIVKTLLDTYPDAKCELEYKTPYELLVATVLSAQSTDVRVNIVTKELFKNFNTPEKILKLGEEKLMEYIKSIGFYNVKSKNIIALSHLLIQNYDSQVPDEMDELLKLPGVGRKTANVVLSNCFGVPAIAVDTHVFRVSTRLGFSDKKDPLQVEQDLMKKISKKYWTDAHHAFIFHGRRICKARNPMCELCSVQSYCKFYKKKKG</sequence>
<keyword evidence="7 12" id="KW-0411">Iron-sulfur</keyword>
<dbReference type="InterPro" id="IPR023170">
    <property type="entry name" value="HhH_base_excis_C"/>
</dbReference>
<dbReference type="NCBIfam" id="TIGR01083">
    <property type="entry name" value="nth"/>
    <property type="match status" value="1"/>
</dbReference>
<keyword evidence="2 12" id="KW-0004">4Fe-4S</keyword>
<dbReference type="Pfam" id="PF10576">
    <property type="entry name" value="EndIII_4Fe-2S"/>
    <property type="match status" value="1"/>
</dbReference>
<dbReference type="InterPro" id="IPR003651">
    <property type="entry name" value="Endonuclease3_FeS-loop_motif"/>
</dbReference>
<evidence type="ECO:0000256" key="6">
    <source>
        <dbReference type="ARBA" id="ARBA00023004"/>
    </source>
</evidence>
<dbReference type="GO" id="GO:0046872">
    <property type="term" value="F:metal ion binding"/>
    <property type="evidence" value="ECO:0007669"/>
    <property type="project" value="UniProtKB-KW"/>
</dbReference>
<keyword evidence="14" id="KW-0540">Nuclease</keyword>
<dbReference type="OrthoDB" id="9800977at2"/>
<evidence type="ECO:0000313" key="15">
    <source>
        <dbReference type="Proteomes" id="UP000243406"/>
    </source>
</evidence>
<dbReference type="CDD" id="cd00056">
    <property type="entry name" value="ENDO3c"/>
    <property type="match status" value="1"/>
</dbReference>
<dbReference type="GO" id="GO:0051539">
    <property type="term" value="F:4 iron, 4 sulfur cluster binding"/>
    <property type="evidence" value="ECO:0007669"/>
    <property type="project" value="UniProtKB-UniRule"/>
</dbReference>
<dbReference type="GO" id="GO:0140078">
    <property type="term" value="F:class I DNA-(apurinic or apyrimidinic site) endonuclease activity"/>
    <property type="evidence" value="ECO:0007669"/>
    <property type="project" value="UniProtKB-EC"/>
</dbReference>
<dbReference type="Pfam" id="PF00633">
    <property type="entry name" value="HHH"/>
    <property type="match status" value="1"/>
</dbReference>
<keyword evidence="14" id="KW-0255">Endonuclease</keyword>
<evidence type="ECO:0000256" key="10">
    <source>
        <dbReference type="ARBA" id="ARBA00023239"/>
    </source>
</evidence>
<evidence type="ECO:0000256" key="11">
    <source>
        <dbReference type="ARBA" id="ARBA00023295"/>
    </source>
</evidence>
<gene>
    <name evidence="12" type="primary">nth</name>
    <name evidence="14" type="ORF">SAMN02745120_2000</name>
</gene>
<reference evidence="15" key="1">
    <citation type="submission" date="2017-02" db="EMBL/GenBank/DDBJ databases">
        <authorList>
            <person name="Varghese N."/>
            <person name="Submissions S."/>
        </authorList>
    </citation>
    <scope>NUCLEOTIDE SEQUENCE [LARGE SCALE GENOMIC DNA]</scope>
    <source>
        <strain evidence="15">ATCC 35199</strain>
    </source>
</reference>
<dbReference type="InterPro" id="IPR003265">
    <property type="entry name" value="HhH-GPD_domain"/>
</dbReference>
<evidence type="ECO:0000256" key="9">
    <source>
        <dbReference type="ARBA" id="ARBA00023204"/>
    </source>
</evidence>
<dbReference type="FunFam" id="1.10.1670.10:FF:000001">
    <property type="entry name" value="Endonuclease III"/>
    <property type="match status" value="1"/>
</dbReference>